<dbReference type="STRING" id="685588.A0A067T6R2"/>
<name>A0A067T6R2_GALM3</name>
<accession>A0A067T6R2</accession>
<evidence type="ECO:0000313" key="3">
    <source>
        <dbReference type="EMBL" id="KDR74708.1"/>
    </source>
</evidence>
<gene>
    <name evidence="3" type="ORF">GALMADRAFT_17638</name>
</gene>
<keyword evidence="1" id="KW-0677">Repeat</keyword>
<dbReference type="Gene3D" id="3.40.50.300">
    <property type="entry name" value="P-loop containing nucleotide triphosphate hydrolases"/>
    <property type="match status" value="1"/>
</dbReference>
<feature type="domain" description="Nephrocystin 3-like N-terminal" evidence="2">
    <location>
        <begin position="45"/>
        <end position="209"/>
    </location>
</feature>
<dbReference type="Pfam" id="PF24883">
    <property type="entry name" value="NPHP3_N"/>
    <property type="match status" value="1"/>
</dbReference>
<protein>
    <recommendedName>
        <fullName evidence="2">Nephrocystin 3-like N-terminal domain-containing protein</fullName>
    </recommendedName>
</protein>
<dbReference type="EMBL" id="KL142382">
    <property type="protein sequence ID" value="KDR74708.1"/>
    <property type="molecule type" value="Genomic_DNA"/>
</dbReference>
<proteinExistence type="predicted"/>
<evidence type="ECO:0000259" key="2">
    <source>
        <dbReference type="Pfam" id="PF24883"/>
    </source>
</evidence>
<feature type="non-terminal residue" evidence="3">
    <location>
        <position position="305"/>
    </location>
</feature>
<dbReference type="SUPFAM" id="SSF52540">
    <property type="entry name" value="P-loop containing nucleoside triphosphate hydrolases"/>
    <property type="match status" value="1"/>
</dbReference>
<dbReference type="AlphaFoldDB" id="A0A067T6R2"/>
<sequence>EPFSDPFERLLEAASPSAFHDSNDLYDPPKCHPNTRVAVLNKIMDWIHGADQETRNALIAWLYGPAGSGKSAIARTIAEICAKEGILVATYFFSKFDSTRNHGRSFIATIAYQVSLAFPDIRNHIIGVVDRDPFIFSRSLDSQMLSLITEPVQVRSGAGDFDTANAPRVIIVDGLDECEDRDGQVKILDIISKALQHHRLPFLFLISSRPEPDIRTAFSFGYLNDISTRNPLDDNYLPSEDIRLFLHDKFTEIKNSHPFRAQIPSTWPSAEALQALVEKSSGQFIYASTVVKFTKSSRHRPPQRL</sequence>
<dbReference type="InterPro" id="IPR027417">
    <property type="entry name" value="P-loop_NTPase"/>
</dbReference>
<evidence type="ECO:0000256" key="1">
    <source>
        <dbReference type="ARBA" id="ARBA00022737"/>
    </source>
</evidence>
<evidence type="ECO:0000313" key="4">
    <source>
        <dbReference type="Proteomes" id="UP000027222"/>
    </source>
</evidence>
<dbReference type="Proteomes" id="UP000027222">
    <property type="component" value="Unassembled WGS sequence"/>
</dbReference>
<dbReference type="PANTHER" id="PTHR10039">
    <property type="entry name" value="AMELOGENIN"/>
    <property type="match status" value="1"/>
</dbReference>
<dbReference type="PANTHER" id="PTHR10039:SF14">
    <property type="entry name" value="NACHT DOMAIN-CONTAINING PROTEIN"/>
    <property type="match status" value="1"/>
</dbReference>
<feature type="non-terminal residue" evidence="3">
    <location>
        <position position="1"/>
    </location>
</feature>
<organism evidence="3 4">
    <name type="scientific">Galerina marginata (strain CBS 339.88)</name>
    <dbReference type="NCBI Taxonomy" id="685588"/>
    <lineage>
        <taxon>Eukaryota</taxon>
        <taxon>Fungi</taxon>
        <taxon>Dikarya</taxon>
        <taxon>Basidiomycota</taxon>
        <taxon>Agaricomycotina</taxon>
        <taxon>Agaricomycetes</taxon>
        <taxon>Agaricomycetidae</taxon>
        <taxon>Agaricales</taxon>
        <taxon>Agaricineae</taxon>
        <taxon>Strophariaceae</taxon>
        <taxon>Galerina</taxon>
    </lineage>
</organism>
<keyword evidence="4" id="KW-1185">Reference proteome</keyword>
<reference evidence="4" key="1">
    <citation type="journal article" date="2014" name="Proc. Natl. Acad. Sci. U.S.A.">
        <title>Extensive sampling of basidiomycete genomes demonstrates inadequacy of the white-rot/brown-rot paradigm for wood decay fungi.</title>
        <authorList>
            <person name="Riley R."/>
            <person name="Salamov A.A."/>
            <person name="Brown D.W."/>
            <person name="Nagy L.G."/>
            <person name="Floudas D."/>
            <person name="Held B.W."/>
            <person name="Levasseur A."/>
            <person name="Lombard V."/>
            <person name="Morin E."/>
            <person name="Otillar R."/>
            <person name="Lindquist E.A."/>
            <person name="Sun H."/>
            <person name="LaButti K.M."/>
            <person name="Schmutz J."/>
            <person name="Jabbour D."/>
            <person name="Luo H."/>
            <person name="Baker S.E."/>
            <person name="Pisabarro A.G."/>
            <person name="Walton J.D."/>
            <person name="Blanchette R.A."/>
            <person name="Henrissat B."/>
            <person name="Martin F."/>
            <person name="Cullen D."/>
            <person name="Hibbett D.S."/>
            <person name="Grigoriev I.V."/>
        </authorList>
    </citation>
    <scope>NUCLEOTIDE SEQUENCE [LARGE SCALE GENOMIC DNA]</scope>
    <source>
        <strain evidence="4">CBS 339.88</strain>
    </source>
</reference>
<dbReference type="InterPro" id="IPR056884">
    <property type="entry name" value="NPHP3-like_N"/>
</dbReference>
<dbReference type="HOGENOM" id="CLU_000288_6_10_1"/>
<dbReference type="OrthoDB" id="4760524at2759"/>